<dbReference type="Pfam" id="PF06719">
    <property type="entry name" value="AraC_N"/>
    <property type="match status" value="1"/>
</dbReference>
<dbReference type="EMBL" id="CP008876">
    <property type="protein sequence ID" value="AIF66962.1"/>
    <property type="molecule type" value="Genomic_DNA"/>
</dbReference>
<dbReference type="PANTHER" id="PTHR43436:SF1">
    <property type="entry name" value="TRANSCRIPTIONAL REGULATORY PROTEIN"/>
    <property type="match status" value="1"/>
</dbReference>
<dbReference type="SMART" id="SM00342">
    <property type="entry name" value="HTH_ARAC"/>
    <property type="match status" value="1"/>
</dbReference>
<dbReference type="GeneID" id="34220476"/>
<keyword evidence="2" id="KW-0238">DNA-binding</keyword>
<evidence type="ECO:0000256" key="2">
    <source>
        <dbReference type="ARBA" id="ARBA00023125"/>
    </source>
</evidence>
<dbReference type="InterPro" id="IPR009057">
    <property type="entry name" value="Homeodomain-like_sf"/>
</dbReference>
<accession>A0A075LLZ9</accession>
<feature type="domain" description="HTH araC/xylS-type" evidence="4">
    <location>
        <begin position="195"/>
        <end position="293"/>
    </location>
</feature>
<dbReference type="RefSeq" id="WP_038561777.1">
    <property type="nucleotide sequence ID" value="NZ_CP008876.1"/>
</dbReference>
<dbReference type="PROSITE" id="PS00041">
    <property type="entry name" value="HTH_ARAC_FAMILY_1"/>
    <property type="match status" value="1"/>
</dbReference>
<dbReference type="InterPro" id="IPR009594">
    <property type="entry name" value="Tscrpt_reg_HTH_AraC_N"/>
</dbReference>
<dbReference type="Gene3D" id="1.10.10.60">
    <property type="entry name" value="Homeodomain-like"/>
    <property type="match status" value="2"/>
</dbReference>
<gene>
    <name evidence="5" type="ORF">GZ22_10110</name>
</gene>
<dbReference type="SUPFAM" id="SSF46689">
    <property type="entry name" value="Homeodomain-like"/>
    <property type="match status" value="2"/>
</dbReference>
<reference evidence="5 6" key="1">
    <citation type="submission" date="2014-07" db="EMBL/GenBank/DDBJ databases">
        <title>Complete genome sequence of a moderately halophilic bacterium Terribacillus aidingensis MP602, isolated from Cryptomeria fortunei in Tianmu mountain in China.</title>
        <authorList>
            <person name="Wang Y."/>
            <person name="Lu P."/>
            <person name="Zhang L."/>
        </authorList>
    </citation>
    <scope>NUCLEOTIDE SEQUENCE [LARGE SCALE GENOMIC DNA]</scope>
    <source>
        <strain evidence="5 6">MP602</strain>
    </source>
</reference>
<keyword evidence="1" id="KW-0805">Transcription regulation</keyword>
<proteinExistence type="predicted"/>
<dbReference type="GO" id="GO:0043565">
    <property type="term" value="F:sequence-specific DNA binding"/>
    <property type="evidence" value="ECO:0007669"/>
    <property type="project" value="InterPro"/>
</dbReference>
<organism evidence="5 6">
    <name type="scientific">Terribacillus saccharophilus</name>
    <dbReference type="NCBI Taxonomy" id="361277"/>
    <lineage>
        <taxon>Bacteria</taxon>
        <taxon>Bacillati</taxon>
        <taxon>Bacillota</taxon>
        <taxon>Bacilli</taxon>
        <taxon>Bacillales</taxon>
        <taxon>Bacillaceae</taxon>
        <taxon>Terribacillus</taxon>
    </lineage>
</organism>
<evidence type="ECO:0000256" key="3">
    <source>
        <dbReference type="ARBA" id="ARBA00023163"/>
    </source>
</evidence>
<dbReference type="HOGENOM" id="CLU_000445_100_0_9"/>
<evidence type="ECO:0000313" key="5">
    <source>
        <dbReference type="EMBL" id="AIF66962.1"/>
    </source>
</evidence>
<dbReference type="Pfam" id="PF12833">
    <property type="entry name" value="HTH_18"/>
    <property type="match status" value="1"/>
</dbReference>
<dbReference type="GO" id="GO:0003700">
    <property type="term" value="F:DNA-binding transcription factor activity"/>
    <property type="evidence" value="ECO:0007669"/>
    <property type="project" value="InterPro"/>
</dbReference>
<sequence length="302" mass="34316">MNINLDKQQELGKLISKYTDTDGVHPTSIESLFLIRESIISEPVARVNEISFCIIVQGEKEVLLGEERFTYGAGNFIVASVELPVTGQVIDASYDLPYLALKLEFTPTDILEVLHETGVRSGKKQDTKRALFIGESEPSLLDAVVRLASLLDKQKHIPILAPLYKKEILYWVLQSPNGDALQQMAVAGSNAMRIRDVIEYIISNFEKSFRIEDLADMANMSVSSLHRHFKEVTAMSPIQFQKQLRLQEAKRLLLVDFPDIAEVAFQVGYESQSQFTREYARMYGYSPRADMKRFKEELKSLM</sequence>
<name>A0A075LLZ9_9BACI</name>
<dbReference type="KEGG" id="tap:GZ22_10110"/>
<dbReference type="OrthoDB" id="34150at2"/>
<dbReference type="PROSITE" id="PS01124">
    <property type="entry name" value="HTH_ARAC_FAMILY_2"/>
    <property type="match status" value="1"/>
</dbReference>
<dbReference type="InterPro" id="IPR018060">
    <property type="entry name" value="HTH_AraC"/>
</dbReference>
<evidence type="ECO:0000259" key="4">
    <source>
        <dbReference type="PROSITE" id="PS01124"/>
    </source>
</evidence>
<dbReference type="InterPro" id="IPR018062">
    <property type="entry name" value="HTH_AraC-typ_CS"/>
</dbReference>
<dbReference type="AlphaFoldDB" id="A0A075LLZ9"/>
<dbReference type="Proteomes" id="UP000027980">
    <property type="component" value="Chromosome"/>
</dbReference>
<evidence type="ECO:0000256" key="1">
    <source>
        <dbReference type="ARBA" id="ARBA00023015"/>
    </source>
</evidence>
<evidence type="ECO:0000313" key="6">
    <source>
        <dbReference type="Proteomes" id="UP000027980"/>
    </source>
</evidence>
<dbReference type="PANTHER" id="PTHR43436">
    <property type="entry name" value="ARAC-FAMILY TRANSCRIPTIONAL REGULATOR"/>
    <property type="match status" value="1"/>
</dbReference>
<keyword evidence="3" id="KW-0804">Transcription</keyword>
<protein>
    <submittedName>
        <fullName evidence="5">AraC family transcriptional regulator</fullName>
    </submittedName>
</protein>